<dbReference type="Pfam" id="PF07714">
    <property type="entry name" value="PK_Tyr_Ser-Thr"/>
    <property type="match status" value="1"/>
</dbReference>
<name>A0A9Q1KYP0_9CARY</name>
<dbReference type="FunFam" id="1.10.510.10:FF:000193">
    <property type="entry name" value="Serine/threonine-protein kinase CTR1"/>
    <property type="match status" value="1"/>
</dbReference>
<dbReference type="Gene3D" id="3.30.200.20">
    <property type="entry name" value="Phosphorylase Kinase, domain 1"/>
    <property type="match status" value="1"/>
</dbReference>
<dbReference type="InterPro" id="IPR011009">
    <property type="entry name" value="Kinase-like_dom_sf"/>
</dbReference>
<evidence type="ECO:0000259" key="12">
    <source>
        <dbReference type="PROSITE" id="PS50011"/>
    </source>
</evidence>
<organism evidence="13 14">
    <name type="scientific">Carnegiea gigantea</name>
    <dbReference type="NCBI Taxonomy" id="171969"/>
    <lineage>
        <taxon>Eukaryota</taxon>
        <taxon>Viridiplantae</taxon>
        <taxon>Streptophyta</taxon>
        <taxon>Embryophyta</taxon>
        <taxon>Tracheophyta</taxon>
        <taxon>Spermatophyta</taxon>
        <taxon>Magnoliopsida</taxon>
        <taxon>eudicotyledons</taxon>
        <taxon>Gunneridae</taxon>
        <taxon>Pentapetalae</taxon>
        <taxon>Caryophyllales</taxon>
        <taxon>Cactineae</taxon>
        <taxon>Cactaceae</taxon>
        <taxon>Cactoideae</taxon>
        <taxon>Echinocereeae</taxon>
        <taxon>Carnegiea</taxon>
    </lineage>
</organism>
<dbReference type="OrthoDB" id="339325at2759"/>
<evidence type="ECO:0000256" key="10">
    <source>
        <dbReference type="PROSITE-ProRule" id="PRU10141"/>
    </source>
</evidence>
<feature type="region of interest" description="Disordered" evidence="11">
    <location>
        <begin position="425"/>
        <end position="508"/>
    </location>
</feature>
<dbReference type="GO" id="GO:0006950">
    <property type="term" value="P:response to stress"/>
    <property type="evidence" value="ECO:0007669"/>
    <property type="project" value="UniProtKB-ARBA"/>
</dbReference>
<evidence type="ECO:0000313" key="14">
    <source>
        <dbReference type="Proteomes" id="UP001153076"/>
    </source>
</evidence>
<keyword evidence="14" id="KW-1185">Reference proteome</keyword>
<feature type="compositionally biased region" description="Polar residues" evidence="11">
    <location>
        <begin position="8"/>
        <end position="17"/>
    </location>
</feature>
<comment type="caution">
    <text evidence="13">The sequence shown here is derived from an EMBL/GenBank/DDBJ whole genome shotgun (WGS) entry which is preliminary data.</text>
</comment>
<dbReference type="InterPro" id="IPR001245">
    <property type="entry name" value="Ser-Thr/Tyr_kinase_cat_dom"/>
</dbReference>
<keyword evidence="6" id="KW-0418">Kinase</keyword>
<dbReference type="PROSITE" id="PS50011">
    <property type="entry name" value="PROTEIN_KINASE_DOM"/>
    <property type="match status" value="1"/>
</dbReference>
<dbReference type="PROSITE" id="PS00107">
    <property type="entry name" value="PROTEIN_KINASE_ATP"/>
    <property type="match status" value="1"/>
</dbReference>
<protein>
    <recommendedName>
        <fullName evidence="2">non-specific serine/threonine protein kinase</fullName>
        <ecNumber evidence="2">2.7.11.1</ecNumber>
    </recommendedName>
</protein>
<keyword evidence="4" id="KW-0808">Transferase</keyword>
<feature type="domain" description="Protein kinase" evidence="12">
    <location>
        <begin position="538"/>
        <end position="796"/>
    </location>
</feature>
<dbReference type="PRINTS" id="PR00109">
    <property type="entry name" value="TYRKINASE"/>
</dbReference>
<dbReference type="Gene3D" id="1.10.510.10">
    <property type="entry name" value="Transferase(Phosphotransferase) domain 1"/>
    <property type="match status" value="1"/>
</dbReference>
<dbReference type="GO" id="GO:0004674">
    <property type="term" value="F:protein serine/threonine kinase activity"/>
    <property type="evidence" value="ECO:0007669"/>
    <property type="project" value="UniProtKB-KW"/>
</dbReference>
<keyword evidence="7 10" id="KW-0067">ATP-binding</keyword>
<feature type="compositionally biased region" description="Polar residues" evidence="11">
    <location>
        <begin position="446"/>
        <end position="463"/>
    </location>
</feature>
<dbReference type="InterPro" id="IPR051681">
    <property type="entry name" value="Ser/Thr_Kinases-Pseudokinases"/>
</dbReference>
<evidence type="ECO:0000256" key="8">
    <source>
        <dbReference type="ARBA" id="ARBA00047899"/>
    </source>
</evidence>
<feature type="binding site" evidence="10">
    <location>
        <position position="565"/>
    </location>
    <ligand>
        <name>ATP</name>
        <dbReference type="ChEBI" id="CHEBI:30616"/>
    </ligand>
</feature>
<keyword evidence="5 10" id="KW-0547">Nucleotide-binding</keyword>
<dbReference type="CDD" id="cd13999">
    <property type="entry name" value="STKc_MAP3K-like"/>
    <property type="match status" value="1"/>
</dbReference>
<dbReference type="GO" id="GO:0010182">
    <property type="term" value="P:sugar mediated signaling pathway"/>
    <property type="evidence" value="ECO:0007669"/>
    <property type="project" value="UniProtKB-ARBA"/>
</dbReference>
<evidence type="ECO:0000256" key="4">
    <source>
        <dbReference type="ARBA" id="ARBA00022679"/>
    </source>
</evidence>
<evidence type="ECO:0000256" key="5">
    <source>
        <dbReference type="ARBA" id="ARBA00022741"/>
    </source>
</evidence>
<evidence type="ECO:0000313" key="13">
    <source>
        <dbReference type="EMBL" id="KAJ8451206.1"/>
    </source>
</evidence>
<dbReference type="PANTHER" id="PTHR44329">
    <property type="entry name" value="SERINE/THREONINE-PROTEIN KINASE TNNI3K-RELATED"/>
    <property type="match status" value="1"/>
</dbReference>
<dbReference type="InterPro" id="IPR000719">
    <property type="entry name" value="Prot_kinase_dom"/>
</dbReference>
<dbReference type="EC" id="2.7.11.1" evidence="2"/>
<comment type="catalytic activity">
    <reaction evidence="9">
        <text>L-seryl-[protein] + ATP = O-phospho-L-seryl-[protein] + ADP + H(+)</text>
        <dbReference type="Rhea" id="RHEA:17989"/>
        <dbReference type="Rhea" id="RHEA-COMP:9863"/>
        <dbReference type="Rhea" id="RHEA-COMP:11604"/>
        <dbReference type="ChEBI" id="CHEBI:15378"/>
        <dbReference type="ChEBI" id="CHEBI:29999"/>
        <dbReference type="ChEBI" id="CHEBI:30616"/>
        <dbReference type="ChEBI" id="CHEBI:83421"/>
        <dbReference type="ChEBI" id="CHEBI:456216"/>
        <dbReference type="EC" id="2.7.11.1"/>
    </reaction>
</comment>
<evidence type="ECO:0000256" key="6">
    <source>
        <dbReference type="ARBA" id="ARBA00022777"/>
    </source>
</evidence>
<dbReference type="EMBL" id="JAKOGI010000010">
    <property type="protein sequence ID" value="KAJ8451206.1"/>
    <property type="molecule type" value="Genomic_DNA"/>
</dbReference>
<dbReference type="GO" id="GO:0005524">
    <property type="term" value="F:ATP binding"/>
    <property type="evidence" value="ECO:0007669"/>
    <property type="project" value="UniProtKB-UniRule"/>
</dbReference>
<dbReference type="PROSITE" id="PS00108">
    <property type="entry name" value="PROTEIN_KINASE_ST"/>
    <property type="match status" value="1"/>
</dbReference>
<reference evidence="13" key="1">
    <citation type="submission" date="2022-04" db="EMBL/GenBank/DDBJ databases">
        <title>Carnegiea gigantea Genome sequencing and assembly v2.</title>
        <authorList>
            <person name="Copetti D."/>
            <person name="Sanderson M.J."/>
            <person name="Burquez A."/>
            <person name="Wojciechowski M.F."/>
        </authorList>
    </citation>
    <scope>NUCLEOTIDE SEQUENCE</scope>
    <source>
        <strain evidence="13">SGP5-SGP5p</strain>
        <tissue evidence="13">Aerial part</tissue>
    </source>
</reference>
<accession>A0A9Q1KYP0</accession>
<keyword evidence="3" id="KW-0723">Serine/threonine-protein kinase</keyword>
<dbReference type="InterPro" id="IPR017441">
    <property type="entry name" value="Protein_kinase_ATP_BS"/>
</dbReference>
<evidence type="ECO:0000256" key="2">
    <source>
        <dbReference type="ARBA" id="ARBA00012513"/>
    </source>
</evidence>
<dbReference type="InterPro" id="IPR008271">
    <property type="entry name" value="Ser/Thr_kinase_AS"/>
</dbReference>
<dbReference type="SMART" id="SM00220">
    <property type="entry name" value="S_TKc"/>
    <property type="match status" value="1"/>
</dbReference>
<dbReference type="Pfam" id="PF14381">
    <property type="entry name" value="EDR1_CTR1_ARMC3_pept"/>
    <property type="match status" value="1"/>
</dbReference>
<dbReference type="AlphaFoldDB" id="A0A9Q1KYP0"/>
<evidence type="ECO:0000256" key="3">
    <source>
        <dbReference type="ARBA" id="ARBA00022527"/>
    </source>
</evidence>
<evidence type="ECO:0000256" key="9">
    <source>
        <dbReference type="ARBA" id="ARBA00048679"/>
    </source>
</evidence>
<dbReference type="SUPFAM" id="SSF56112">
    <property type="entry name" value="Protein kinase-like (PK-like)"/>
    <property type="match status" value="1"/>
</dbReference>
<feature type="compositionally biased region" description="Basic and acidic residues" evidence="11">
    <location>
        <begin position="435"/>
        <end position="445"/>
    </location>
</feature>
<dbReference type="Proteomes" id="UP001153076">
    <property type="component" value="Unassembled WGS sequence"/>
</dbReference>
<dbReference type="PANTHER" id="PTHR44329:SF281">
    <property type="entry name" value="SERINE_THREONINE-PROTEIN KINASE CTR1"/>
    <property type="match status" value="1"/>
</dbReference>
<feature type="region of interest" description="Disordered" evidence="11">
    <location>
        <begin position="1"/>
        <end position="44"/>
    </location>
</feature>
<sequence>MEMPGRRSNYTLLSQVDDQAPSAAKFSGDRSIDWDAGAPDPRNRVTTMFPSIGLQRQSSGSSFGESSLSGDYYVPSISMPPTESDGFSYLPDGAAAGELRLRAPSAAAIEGGGGGSSYKSWAQQTEESYQLQLALALRLSSEAASAEDPNFLDPVADDSRLSSSGSAESISHRFWVNGCLSYSDKIPDGFYLIHGMDPYVWSVCADLQENGRIPSIESLKSVDPRNESSLEVILIDRRSDSSLKELLNKAHSVSSNCITTDDVVDQLAKLVCSRMGGAASTREEELVPVWEKFSDDLKDCLRSVVLPIGSLSRGLCRHRALLFKVLADVIDLPCRIAKGCKYCHRDDATSCLVRFGLDRECMVDLIGKPGCLCEPDSLLNGPSSISISSPLCFPRFRSVEPAIDFRSLAEQYFSDCQSLNLVFDRPSTGTVNEQDDPKQQDRRIPDTNNPVSSSPNPEETSQPPAYEQFIGRPPNVLKEFPASRFGPSKQRGTQQYFPDSRQNMPTDSRSEANQLIPMRPSAEVALDMDDLIISWGDLVVKERIGAGSFGTVHRAEWNGSEVAVKILMEQDFHPERCKEFLREVAIMKKLRHPNIVLFMGAVTEPPNLAIVTEYLSRGSLYRLLHKSGGRELLDERRRLSMAFDVAKGMNYLHRRNPPIVHRDLKSPNLLVDKKYTVKVCDFGLSRLKANTFLSSKSAAGTPEWMAPEVLRDEPSNEKSDVYSFGVILWELATLQQPWNNLNPAQVVAAVGFRGKRLEIPRDVNPQVATIIEACWANEPWKRPSFFDIMESLKPLIRSPVPQPQIS</sequence>
<proteinExistence type="inferred from homology"/>
<evidence type="ECO:0000256" key="1">
    <source>
        <dbReference type="ARBA" id="ARBA00010507"/>
    </source>
</evidence>
<evidence type="ECO:0000256" key="11">
    <source>
        <dbReference type="SAM" id="MobiDB-lite"/>
    </source>
</evidence>
<gene>
    <name evidence="13" type="ORF">Cgig2_013978</name>
</gene>
<comment type="similarity">
    <text evidence="1">Belongs to the protein kinase superfamily. TKL Ser/Thr protein kinase family. RAF subfamily.</text>
</comment>
<dbReference type="InterPro" id="IPR055164">
    <property type="entry name" value="EDR1/CTR1/ARMC3-like_pept-like"/>
</dbReference>
<comment type="catalytic activity">
    <reaction evidence="8">
        <text>L-threonyl-[protein] + ATP = O-phospho-L-threonyl-[protein] + ADP + H(+)</text>
        <dbReference type="Rhea" id="RHEA:46608"/>
        <dbReference type="Rhea" id="RHEA-COMP:11060"/>
        <dbReference type="Rhea" id="RHEA-COMP:11605"/>
        <dbReference type="ChEBI" id="CHEBI:15378"/>
        <dbReference type="ChEBI" id="CHEBI:30013"/>
        <dbReference type="ChEBI" id="CHEBI:30616"/>
        <dbReference type="ChEBI" id="CHEBI:61977"/>
        <dbReference type="ChEBI" id="CHEBI:456216"/>
        <dbReference type="EC" id="2.7.11.1"/>
    </reaction>
</comment>
<dbReference type="FunFam" id="3.30.200.20:FF:000060">
    <property type="entry name" value="Serine/threonine-protein kinase isoform 1"/>
    <property type="match status" value="1"/>
</dbReference>
<evidence type="ECO:0000256" key="7">
    <source>
        <dbReference type="ARBA" id="ARBA00022840"/>
    </source>
</evidence>
<feature type="compositionally biased region" description="Polar residues" evidence="11">
    <location>
        <begin position="490"/>
        <end position="508"/>
    </location>
</feature>